<organism evidence="2 3">
    <name type="scientific">Penicillium rubens (strain ATCC 28089 / DSM 1075 / NRRL 1951 / Wisconsin 54-1255)</name>
    <name type="common">Penicillium chrysogenum</name>
    <dbReference type="NCBI Taxonomy" id="500485"/>
    <lineage>
        <taxon>Eukaryota</taxon>
        <taxon>Fungi</taxon>
        <taxon>Dikarya</taxon>
        <taxon>Ascomycota</taxon>
        <taxon>Pezizomycotina</taxon>
        <taxon>Eurotiomycetes</taxon>
        <taxon>Eurotiomycetidae</taxon>
        <taxon>Eurotiales</taxon>
        <taxon>Aspergillaceae</taxon>
        <taxon>Penicillium</taxon>
        <taxon>Penicillium chrysogenum species complex</taxon>
    </lineage>
</organism>
<dbReference type="BioCyc" id="PCHR:PC12G11010-MONOMER"/>
<dbReference type="VEuPathDB" id="FungiDB:PCH_Pc12g11010"/>
<feature type="region of interest" description="Disordered" evidence="1">
    <location>
        <begin position="1"/>
        <end position="40"/>
    </location>
</feature>
<sequence>MTGTGRIIGTPPLMATEITPPGSFQENPLAPPPTKEKPLSRSAQRVLNCFKLHRAGYVEDKVRYDYDPCRSSLTIRMPCPLHDIFCAKIVEEISRQLKQFAQREKPYAGFAKEVQHLATSRIMIPDEIRDGKQIYSKREPDASFKHRRARYPGVIIEVCYSYKSRQVSYLADEYILDTNGSVNAVVALDIDCKGSKKAAITVWRPEYTTLDGVEELQATAMVEALPFRTDSGLPAEETALRLSLRDFATEELSRGLTSLDQEISITSRQLCDFLSCAEEEQRGQTLLQGSINLLRPGAGKRRRPQTPPEQLSSEEGELC</sequence>
<keyword evidence="3" id="KW-1185">Reference proteome</keyword>
<evidence type="ECO:0000256" key="1">
    <source>
        <dbReference type="SAM" id="MobiDB-lite"/>
    </source>
</evidence>
<evidence type="ECO:0000313" key="3">
    <source>
        <dbReference type="Proteomes" id="UP000000724"/>
    </source>
</evidence>
<reference evidence="2 3" key="1">
    <citation type="journal article" date="2008" name="Nat. Biotechnol.">
        <title>Genome sequencing and analysis of the filamentous fungus Penicillium chrysogenum.</title>
        <authorList>
            <person name="van den Berg M.A."/>
            <person name="Albang R."/>
            <person name="Albermann K."/>
            <person name="Badger J.H."/>
            <person name="Daran J.-M."/>
            <person name="Driessen A.J.M."/>
            <person name="Garcia-Estrada C."/>
            <person name="Fedorova N.D."/>
            <person name="Harris D.M."/>
            <person name="Heijne W.H.M."/>
            <person name="Joardar V.S."/>
            <person name="Kiel J.A.K.W."/>
            <person name="Kovalchuk A."/>
            <person name="Martin J.F."/>
            <person name="Nierman W.C."/>
            <person name="Nijland J.G."/>
            <person name="Pronk J.T."/>
            <person name="Roubos J.A."/>
            <person name="van der Klei I.J."/>
            <person name="van Peij N.N.M.E."/>
            <person name="Veenhuis M."/>
            <person name="von Doehren H."/>
            <person name="Wagner C."/>
            <person name="Wortman J.R."/>
            <person name="Bovenberg R.A.L."/>
        </authorList>
    </citation>
    <scope>NUCLEOTIDE SEQUENCE [LARGE SCALE GENOMIC DNA]</scope>
    <source>
        <strain evidence="3">ATCC 28089 / DSM 1075 / NRRL 1951 / Wisconsin 54-1255</strain>
    </source>
</reference>
<dbReference type="Proteomes" id="UP000000724">
    <property type="component" value="Contig Pc00c12"/>
</dbReference>
<dbReference type="OrthoDB" id="3485856at2759"/>
<dbReference type="EMBL" id="AM920427">
    <property type="protein sequence ID" value="CAP80728.1"/>
    <property type="molecule type" value="Genomic_DNA"/>
</dbReference>
<proteinExistence type="predicted"/>
<gene>
    <name evidence="2" type="ORF">Pc12g11010</name>
    <name evidence="2" type="ORF">PCH_Pc12g11010</name>
</gene>
<dbReference type="AlphaFoldDB" id="B6GWU4"/>
<dbReference type="HOGENOM" id="CLU_044860_2_0_1"/>
<protein>
    <submittedName>
        <fullName evidence="2">Pc12g11010 protein</fullName>
    </submittedName>
</protein>
<evidence type="ECO:0000313" key="2">
    <source>
        <dbReference type="EMBL" id="CAP80728.1"/>
    </source>
</evidence>
<feature type="region of interest" description="Disordered" evidence="1">
    <location>
        <begin position="296"/>
        <end position="319"/>
    </location>
</feature>
<dbReference type="eggNOG" id="ENOG502SN70">
    <property type="taxonomic scope" value="Eukaryota"/>
</dbReference>
<accession>B6GWU4</accession>
<name>B6GWU4_PENRW</name>
<dbReference type="OMA" id="ATSRIMI"/>